<dbReference type="SMART" id="SM00382">
    <property type="entry name" value="AAA"/>
    <property type="match status" value="1"/>
</dbReference>
<dbReference type="GO" id="GO:0005524">
    <property type="term" value="F:ATP binding"/>
    <property type="evidence" value="ECO:0007669"/>
    <property type="project" value="UniProtKB-KW"/>
</dbReference>
<protein>
    <submittedName>
        <fullName evidence="6">ABC transporter, ATP-binding protein</fullName>
    </submittedName>
</protein>
<dbReference type="GO" id="GO:1902495">
    <property type="term" value="C:transmembrane transporter complex"/>
    <property type="evidence" value="ECO:0007669"/>
    <property type="project" value="UniProtKB-ARBA"/>
</dbReference>
<evidence type="ECO:0000256" key="2">
    <source>
        <dbReference type="ARBA" id="ARBA00022741"/>
    </source>
</evidence>
<keyword evidence="7" id="KW-1185">Reference proteome</keyword>
<dbReference type="Pfam" id="PF00005">
    <property type="entry name" value="ABC_tran"/>
    <property type="match status" value="1"/>
</dbReference>
<dbReference type="InterPro" id="IPR017871">
    <property type="entry name" value="ABC_transporter-like_CS"/>
</dbReference>
<accession>A0A2K8KR54</accession>
<evidence type="ECO:0000313" key="7">
    <source>
        <dbReference type="Proteomes" id="UP000229757"/>
    </source>
</evidence>
<reference evidence="6 7" key="1">
    <citation type="journal article" date="2017" name="Environ. Microbiol.">
        <title>Genomic and physiological analyses of 'Reinekea forsetii' reveal a versatile opportunistic lifestyle during spring algae blooms.</title>
        <authorList>
            <person name="Avci B."/>
            <person name="Hahnke R.L."/>
            <person name="Chafee M."/>
            <person name="Fischer T."/>
            <person name="Gruber-Vodicka H."/>
            <person name="Tegetmeyer H.E."/>
            <person name="Harder J."/>
            <person name="Fuchs B.M."/>
            <person name="Amann R.I."/>
            <person name="Teeling H."/>
        </authorList>
    </citation>
    <scope>NUCLEOTIDE SEQUENCE [LARGE SCALE GENOMIC DNA]</scope>
    <source>
        <strain evidence="6 7">Hel1_31_D35</strain>
    </source>
</reference>
<evidence type="ECO:0000256" key="1">
    <source>
        <dbReference type="ARBA" id="ARBA00022448"/>
    </source>
</evidence>
<dbReference type="GO" id="GO:0016887">
    <property type="term" value="F:ATP hydrolysis activity"/>
    <property type="evidence" value="ECO:0007669"/>
    <property type="project" value="InterPro"/>
</dbReference>
<comment type="similarity">
    <text evidence="4">Belongs to the ABC transporter superfamily. Macrolide exporter (TC 3.A.1.122) family.</text>
</comment>
<dbReference type="PANTHER" id="PTHR24220">
    <property type="entry name" value="IMPORT ATP-BINDING PROTEIN"/>
    <property type="match status" value="1"/>
</dbReference>
<dbReference type="InterPro" id="IPR003593">
    <property type="entry name" value="AAA+_ATPase"/>
</dbReference>
<dbReference type="SUPFAM" id="SSF52540">
    <property type="entry name" value="P-loop containing nucleoside triphosphate hydrolases"/>
    <property type="match status" value="1"/>
</dbReference>
<dbReference type="InterPro" id="IPR003439">
    <property type="entry name" value="ABC_transporter-like_ATP-bd"/>
</dbReference>
<name>A0A2K8KR54_9GAMM</name>
<dbReference type="OrthoDB" id="9801477at2"/>
<organism evidence="6 7">
    <name type="scientific">Reinekea forsetii</name>
    <dbReference type="NCBI Taxonomy" id="1336806"/>
    <lineage>
        <taxon>Bacteria</taxon>
        <taxon>Pseudomonadati</taxon>
        <taxon>Pseudomonadota</taxon>
        <taxon>Gammaproteobacteria</taxon>
        <taxon>Oceanospirillales</taxon>
        <taxon>Saccharospirillaceae</taxon>
        <taxon>Reinekea</taxon>
    </lineage>
</organism>
<dbReference type="GO" id="GO:0022857">
    <property type="term" value="F:transmembrane transporter activity"/>
    <property type="evidence" value="ECO:0007669"/>
    <property type="project" value="TreeGrafter"/>
</dbReference>
<keyword evidence="1" id="KW-0813">Transport</keyword>
<keyword evidence="2" id="KW-0547">Nucleotide-binding</keyword>
<proteinExistence type="inferred from homology"/>
<dbReference type="CDD" id="cd03255">
    <property type="entry name" value="ABC_MJ0796_LolCDE_FtsE"/>
    <property type="match status" value="1"/>
</dbReference>
<dbReference type="Proteomes" id="UP000229757">
    <property type="component" value="Chromosome"/>
</dbReference>
<gene>
    <name evidence="6" type="ORF">REIFOR_01403</name>
</gene>
<dbReference type="AlphaFoldDB" id="A0A2K8KR54"/>
<keyword evidence="3 6" id="KW-0067">ATP-binding</keyword>
<sequence>MTAVIETRGLGRFYGVGDTLVRALNEVDIVIEPGEFTAIVGPSGSGKSTLLQLMGGLDTPDAGQVLLKDKAISSMSGHELSDFRRDHIGFIFQAYNLIPVLNAAENCEYIMLLQGIPAAERKERVYRMLEQVGLAGRETRRPNQLSGGQQQRVAVARAMVSQPDIILADEPTANLDSQTGMDLLDMMHDLNRNEGMTFVFSTHDPKIMERASRLIHIEDGQVLKDERRDAS</sequence>
<dbReference type="InterPro" id="IPR027417">
    <property type="entry name" value="P-loop_NTPase"/>
</dbReference>
<evidence type="ECO:0000259" key="5">
    <source>
        <dbReference type="PROSITE" id="PS50893"/>
    </source>
</evidence>
<dbReference type="KEGG" id="rfo:REIFOR_01403"/>
<dbReference type="EMBL" id="CP011797">
    <property type="protein sequence ID" value="ATX76549.1"/>
    <property type="molecule type" value="Genomic_DNA"/>
</dbReference>
<dbReference type="InterPro" id="IPR015854">
    <property type="entry name" value="ABC_transpr_LolD-like"/>
</dbReference>
<dbReference type="Gene3D" id="3.40.50.300">
    <property type="entry name" value="P-loop containing nucleotide triphosphate hydrolases"/>
    <property type="match status" value="1"/>
</dbReference>
<dbReference type="InterPro" id="IPR017911">
    <property type="entry name" value="MacB-like_ATP-bd"/>
</dbReference>
<feature type="domain" description="ABC transporter" evidence="5">
    <location>
        <begin position="5"/>
        <end position="230"/>
    </location>
</feature>
<dbReference type="FunFam" id="3.40.50.300:FF:000032">
    <property type="entry name" value="Export ABC transporter ATP-binding protein"/>
    <property type="match status" value="1"/>
</dbReference>
<dbReference type="PROSITE" id="PS50893">
    <property type="entry name" value="ABC_TRANSPORTER_2"/>
    <property type="match status" value="1"/>
</dbReference>
<evidence type="ECO:0000256" key="4">
    <source>
        <dbReference type="ARBA" id="ARBA00038388"/>
    </source>
</evidence>
<dbReference type="PROSITE" id="PS00211">
    <property type="entry name" value="ABC_TRANSPORTER_1"/>
    <property type="match status" value="1"/>
</dbReference>
<evidence type="ECO:0000313" key="6">
    <source>
        <dbReference type="EMBL" id="ATX76549.1"/>
    </source>
</evidence>
<dbReference type="GO" id="GO:0005886">
    <property type="term" value="C:plasma membrane"/>
    <property type="evidence" value="ECO:0007669"/>
    <property type="project" value="TreeGrafter"/>
</dbReference>
<evidence type="ECO:0000256" key="3">
    <source>
        <dbReference type="ARBA" id="ARBA00022840"/>
    </source>
</evidence>
<dbReference type="RefSeq" id="WP_100256885.1">
    <property type="nucleotide sequence ID" value="NZ_CP011797.1"/>
</dbReference>